<protein>
    <submittedName>
        <fullName evidence="12">DMSO/selenate family reductase complex A subunit</fullName>
    </submittedName>
</protein>
<accession>A0ABZ0QFJ5</accession>
<dbReference type="Pfam" id="PF04879">
    <property type="entry name" value="Molybdop_Fe4S4"/>
    <property type="match status" value="1"/>
</dbReference>
<keyword evidence="7" id="KW-0732">Signal</keyword>
<evidence type="ECO:0000256" key="9">
    <source>
        <dbReference type="ARBA" id="ARBA00023004"/>
    </source>
</evidence>
<dbReference type="InterPro" id="IPR006657">
    <property type="entry name" value="MoPterin_dinucl-bd_dom"/>
</dbReference>
<dbReference type="PROSITE" id="PS00490">
    <property type="entry name" value="MOLYBDOPTERIN_PROK_2"/>
    <property type="match status" value="1"/>
</dbReference>
<dbReference type="PANTHER" id="PTHR43742:SF8">
    <property type="entry name" value="ANAEROBIC DIMETHYL SULFOXIDE REDUCTASE, SUBUNIT A"/>
    <property type="match status" value="1"/>
</dbReference>
<keyword evidence="4" id="KW-0004">4Fe-4S</keyword>
<dbReference type="InterPro" id="IPR006963">
    <property type="entry name" value="Mopterin_OxRdtase_4Fe-4S_dom"/>
</dbReference>
<dbReference type="InterPro" id="IPR009010">
    <property type="entry name" value="Asp_de-COase-like_dom_sf"/>
</dbReference>
<comment type="cofactor">
    <cofactor evidence="1">
        <name>Mo-bis(molybdopterin guanine dinucleotide)</name>
        <dbReference type="ChEBI" id="CHEBI:60539"/>
    </cofactor>
</comment>
<dbReference type="SUPFAM" id="SSF53706">
    <property type="entry name" value="Formate dehydrogenase/DMSO reductase, domains 1-3"/>
    <property type="match status" value="1"/>
</dbReference>
<evidence type="ECO:0000256" key="2">
    <source>
        <dbReference type="ARBA" id="ARBA00001966"/>
    </source>
</evidence>
<dbReference type="InterPro" id="IPR011888">
    <property type="entry name" value="Anaer_DMSO_reductase"/>
</dbReference>
<dbReference type="PROSITE" id="PS00551">
    <property type="entry name" value="MOLYBDOPTERIN_PROK_1"/>
    <property type="match status" value="1"/>
</dbReference>
<dbReference type="Gene3D" id="3.40.50.12440">
    <property type="match status" value="2"/>
</dbReference>
<dbReference type="InterPro" id="IPR006656">
    <property type="entry name" value="Mopterin_OxRdtase"/>
</dbReference>
<gene>
    <name evidence="12" type="ORF">R8Z52_08290</name>
</gene>
<evidence type="ECO:0000259" key="11">
    <source>
        <dbReference type="PROSITE" id="PS51669"/>
    </source>
</evidence>
<keyword evidence="5" id="KW-0500">Molybdenum</keyword>
<evidence type="ECO:0000256" key="10">
    <source>
        <dbReference type="ARBA" id="ARBA00023014"/>
    </source>
</evidence>
<keyword evidence="10" id="KW-0411">Iron-sulfur</keyword>
<keyword evidence="8" id="KW-0560">Oxidoreductase</keyword>
<comment type="similarity">
    <text evidence="3">Belongs to the prokaryotic molybdopterin-containing oxidoreductase family.</text>
</comment>
<dbReference type="NCBIfam" id="TIGR02166">
    <property type="entry name" value="dmsA_ynfE"/>
    <property type="match status" value="1"/>
</dbReference>
<dbReference type="Gene3D" id="3.40.228.10">
    <property type="entry name" value="Dimethylsulfoxide Reductase, domain 2"/>
    <property type="match status" value="1"/>
</dbReference>
<dbReference type="InterPro" id="IPR006655">
    <property type="entry name" value="Mopterin_OxRdtase_prok_CS"/>
</dbReference>
<evidence type="ECO:0000256" key="4">
    <source>
        <dbReference type="ARBA" id="ARBA00022485"/>
    </source>
</evidence>
<evidence type="ECO:0000256" key="5">
    <source>
        <dbReference type="ARBA" id="ARBA00022505"/>
    </source>
</evidence>
<proteinExistence type="inferred from homology"/>
<dbReference type="RefSeq" id="WP_261895652.1">
    <property type="nucleotide sequence ID" value="NZ_AP024895.1"/>
</dbReference>
<dbReference type="Pfam" id="PF01568">
    <property type="entry name" value="Molydop_binding"/>
    <property type="match status" value="1"/>
</dbReference>
<dbReference type="CDD" id="cd02770">
    <property type="entry name" value="MopB_DmsA-EC"/>
    <property type="match status" value="1"/>
</dbReference>
<dbReference type="PROSITE" id="PS51669">
    <property type="entry name" value="4FE4S_MOW_BIS_MGD"/>
    <property type="match status" value="1"/>
</dbReference>
<keyword evidence="6" id="KW-0479">Metal-binding</keyword>
<evidence type="ECO:0000256" key="3">
    <source>
        <dbReference type="ARBA" id="ARBA00010312"/>
    </source>
</evidence>
<dbReference type="EMBL" id="CP138203">
    <property type="protein sequence ID" value="WPC75184.1"/>
    <property type="molecule type" value="Genomic_DNA"/>
</dbReference>
<name>A0ABZ0QFJ5_9VIBR</name>
<dbReference type="InterPro" id="IPR050612">
    <property type="entry name" value="Prok_Mopterin_Oxidored"/>
</dbReference>
<keyword evidence="13" id="KW-1185">Reference proteome</keyword>
<dbReference type="Gene3D" id="2.40.40.20">
    <property type="match status" value="1"/>
</dbReference>
<evidence type="ECO:0000313" key="13">
    <source>
        <dbReference type="Proteomes" id="UP001304071"/>
    </source>
</evidence>
<dbReference type="Pfam" id="PF00384">
    <property type="entry name" value="Molybdopterin"/>
    <property type="match status" value="1"/>
</dbReference>
<dbReference type="SMART" id="SM00926">
    <property type="entry name" value="Molybdop_Fe4S4"/>
    <property type="match status" value="1"/>
</dbReference>
<sequence>MSKLAFLNVATTRRSLLEYSGKIGVGTALLSTLGSLPFSKKALAQEVSAHTEPQFKHSACLVNCGSRCALRVRVENDRIVQVEPEIPLNENELGTHQIRPCLRGRSNRFRVYNPDRLKYPMKRVGKRGEGKFERISWDEATKYIADELVRIREKYGNESIYYQYATGAYYHTQGRPAWQRLLNLAGGYLQYFNSYSTAQITTATPYTYGLYEASMFTQVAHSDLVVLFGLNLSETRMSGGGQVEELRRSLEKSHAKVIVIDPRYTDSAIVEHAEWIPIRPTADAALVAGLVHTMIKEDLVDDETVDRYAVGYTQASLPASAKPNAGYKDYVLGKGPDGVEKTAQWASNITGIPVTRIIQLAREIASAKAAYICQGWGPQRHGNGEQTARAIQILPIIANQFGRLGTNNGNWPQGENYKVPYMPTGTNPVQVKIPVYTWTDAIAHPEIITPKTHHLQGAEKLNHGIKMIINQAGNVLANQHGELNRTRAILEDDTLCETIVVIDNHMTATAKFADILLPETTYLEASDLVGNSYATGAHQYMISMENTITPMWECRSTYDVCADIARHLGVEEAFTLGRTQAQWVEYHYEQVRKERPHLPPFAKVRGTGVVEQFISPNSEVPVMNEFYADPKAHPLTTPSGKVEIYSAALQELQDSWILPEGDKIAAIPEFLVVPDTPWDTELAKKFPLQLCGFHTKGHAHSTYASVAVLQEAVPNQVWINPIDAMARGIHNNDLVKVYNDRGTVMIEAKVTHRVLPGVASMPEGAWSVVKNGVDIGGCINSITSHRITPLAKGNPQHTNLVEIARA</sequence>
<dbReference type="Gene3D" id="3.40.50.740">
    <property type="match status" value="1"/>
</dbReference>
<dbReference type="Proteomes" id="UP001304071">
    <property type="component" value="Chromosome 1"/>
</dbReference>
<evidence type="ECO:0000256" key="6">
    <source>
        <dbReference type="ARBA" id="ARBA00022723"/>
    </source>
</evidence>
<keyword evidence="9" id="KW-0408">Iron</keyword>
<evidence type="ECO:0000313" key="12">
    <source>
        <dbReference type="EMBL" id="WPC75184.1"/>
    </source>
</evidence>
<dbReference type="InterPro" id="IPR006311">
    <property type="entry name" value="TAT_signal"/>
</dbReference>
<dbReference type="PROSITE" id="PS51318">
    <property type="entry name" value="TAT"/>
    <property type="match status" value="1"/>
</dbReference>
<feature type="domain" description="4Fe-4S Mo/W bis-MGD-type" evidence="11">
    <location>
        <begin position="53"/>
        <end position="115"/>
    </location>
</feature>
<reference evidence="12 13" key="1">
    <citation type="submission" date="2023-11" db="EMBL/GenBank/DDBJ databases">
        <title>Plant-associative lifestyle of Vibrio porteresiae and its evolutionary dynamics.</title>
        <authorList>
            <person name="Rameshkumar N."/>
            <person name="Kirti K."/>
        </authorList>
    </citation>
    <scope>NUCLEOTIDE SEQUENCE [LARGE SCALE GENOMIC DNA]</scope>
    <source>
        <strain evidence="12 13">MSSRF30</strain>
    </source>
</reference>
<comment type="cofactor">
    <cofactor evidence="2">
        <name>[4Fe-4S] cluster</name>
        <dbReference type="ChEBI" id="CHEBI:49883"/>
    </cofactor>
</comment>
<dbReference type="PANTHER" id="PTHR43742">
    <property type="entry name" value="TRIMETHYLAMINE-N-OXIDE REDUCTASE"/>
    <property type="match status" value="1"/>
</dbReference>
<evidence type="ECO:0000256" key="1">
    <source>
        <dbReference type="ARBA" id="ARBA00001942"/>
    </source>
</evidence>
<dbReference type="SUPFAM" id="SSF50692">
    <property type="entry name" value="ADC-like"/>
    <property type="match status" value="1"/>
</dbReference>
<dbReference type="PROSITE" id="PS00932">
    <property type="entry name" value="MOLYBDOPTERIN_PROK_3"/>
    <property type="match status" value="1"/>
</dbReference>
<dbReference type="InterPro" id="IPR027467">
    <property type="entry name" value="MopterinOxRdtase_cofactor_BS"/>
</dbReference>
<organism evidence="12 13">
    <name type="scientific">Vibrio porteresiae DSM 19223</name>
    <dbReference type="NCBI Taxonomy" id="1123496"/>
    <lineage>
        <taxon>Bacteria</taxon>
        <taxon>Pseudomonadati</taxon>
        <taxon>Pseudomonadota</taxon>
        <taxon>Gammaproteobacteria</taxon>
        <taxon>Vibrionales</taxon>
        <taxon>Vibrionaceae</taxon>
        <taxon>Vibrio</taxon>
    </lineage>
</organism>
<evidence type="ECO:0000256" key="7">
    <source>
        <dbReference type="ARBA" id="ARBA00022729"/>
    </source>
</evidence>
<evidence type="ECO:0000256" key="8">
    <source>
        <dbReference type="ARBA" id="ARBA00023002"/>
    </source>
</evidence>